<dbReference type="PANTHER" id="PTHR30419:SF8">
    <property type="entry name" value="NITROGEN ASSIMILATION TRANSCRIPTIONAL ACTIVATOR-RELATED"/>
    <property type="match status" value="1"/>
</dbReference>
<dbReference type="RefSeq" id="WP_074658358.1">
    <property type="nucleotide sequence ID" value="NZ_FOLZ01000003.1"/>
</dbReference>
<evidence type="ECO:0000256" key="2">
    <source>
        <dbReference type="ARBA" id="ARBA00023015"/>
    </source>
</evidence>
<evidence type="ECO:0000313" key="7">
    <source>
        <dbReference type="Proteomes" id="UP000183629"/>
    </source>
</evidence>
<keyword evidence="2" id="KW-0805">Transcription regulation</keyword>
<dbReference type="InterPro" id="IPR000847">
    <property type="entry name" value="LysR_HTH_N"/>
</dbReference>
<dbReference type="Gene3D" id="1.10.10.10">
    <property type="entry name" value="Winged helix-like DNA-binding domain superfamily/Winged helix DNA-binding domain"/>
    <property type="match status" value="1"/>
</dbReference>
<comment type="similarity">
    <text evidence="1">Belongs to the LysR transcriptional regulatory family.</text>
</comment>
<dbReference type="Proteomes" id="UP000183629">
    <property type="component" value="Unassembled WGS sequence"/>
</dbReference>
<reference evidence="7" key="1">
    <citation type="submission" date="2016-10" db="EMBL/GenBank/DDBJ databases">
        <authorList>
            <person name="Varghese N."/>
            <person name="Submissions S."/>
        </authorList>
    </citation>
    <scope>NUCLEOTIDE SEQUENCE [LARGE SCALE GENOMIC DNA]</scope>
    <source>
        <strain evidence="7">LMG 15572</strain>
    </source>
</reference>
<dbReference type="GO" id="GO:0003677">
    <property type="term" value="F:DNA binding"/>
    <property type="evidence" value="ECO:0007669"/>
    <property type="project" value="UniProtKB-KW"/>
</dbReference>
<dbReference type="Pfam" id="PF03466">
    <property type="entry name" value="LysR_substrate"/>
    <property type="match status" value="1"/>
</dbReference>
<keyword evidence="7" id="KW-1185">Reference proteome</keyword>
<dbReference type="EMBL" id="FPBN01000004">
    <property type="protein sequence ID" value="SFU67339.1"/>
    <property type="molecule type" value="Genomic_DNA"/>
</dbReference>
<name>A0A1I7I322_9STRE</name>
<evidence type="ECO:0000259" key="5">
    <source>
        <dbReference type="PROSITE" id="PS50931"/>
    </source>
</evidence>
<dbReference type="SUPFAM" id="SSF46785">
    <property type="entry name" value="Winged helix' DNA-binding domain"/>
    <property type="match status" value="1"/>
</dbReference>
<dbReference type="GO" id="GO:0005829">
    <property type="term" value="C:cytosol"/>
    <property type="evidence" value="ECO:0007669"/>
    <property type="project" value="TreeGrafter"/>
</dbReference>
<keyword evidence="4" id="KW-0804">Transcription</keyword>
<evidence type="ECO:0000256" key="3">
    <source>
        <dbReference type="ARBA" id="ARBA00023125"/>
    </source>
</evidence>
<gene>
    <name evidence="6" type="ORF">SAMN05660328_1044</name>
</gene>
<organism evidence="6 7">
    <name type="scientific">Streptococcus gallolyticus</name>
    <dbReference type="NCBI Taxonomy" id="315405"/>
    <lineage>
        <taxon>Bacteria</taxon>
        <taxon>Bacillati</taxon>
        <taxon>Bacillota</taxon>
        <taxon>Bacilli</taxon>
        <taxon>Lactobacillales</taxon>
        <taxon>Streptococcaceae</taxon>
        <taxon>Streptococcus</taxon>
    </lineage>
</organism>
<proteinExistence type="inferred from homology"/>
<dbReference type="AlphaFoldDB" id="A0A1I7I322"/>
<dbReference type="PRINTS" id="PR00039">
    <property type="entry name" value="HTHLYSR"/>
</dbReference>
<protein>
    <submittedName>
        <fullName evidence="6">DNA-binding transcriptional regulator, LysR family</fullName>
    </submittedName>
</protein>
<dbReference type="InterPro" id="IPR005119">
    <property type="entry name" value="LysR_subst-bd"/>
</dbReference>
<keyword evidence="3 6" id="KW-0238">DNA-binding</keyword>
<evidence type="ECO:0000256" key="4">
    <source>
        <dbReference type="ARBA" id="ARBA00023163"/>
    </source>
</evidence>
<accession>A0A1I7I322</accession>
<dbReference type="InterPro" id="IPR036390">
    <property type="entry name" value="WH_DNA-bd_sf"/>
</dbReference>
<dbReference type="InterPro" id="IPR036388">
    <property type="entry name" value="WH-like_DNA-bd_sf"/>
</dbReference>
<dbReference type="PROSITE" id="PS50931">
    <property type="entry name" value="HTH_LYSR"/>
    <property type="match status" value="1"/>
</dbReference>
<dbReference type="SUPFAM" id="SSF53850">
    <property type="entry name" value="Periplasmic binding protein-like II"/>
    <property type="match status" value="1"/>
</dbReference>
<dbReference type="Pfam" id="PF00126">
    <property type="entry name" value="HTH_1"/>
    <property type="match status" value="1"/>
</dbReference>
<dbReference type="GO" id="GO:0003700">
    <property type="term" value="F:DNA-binding transcription factor activity"/>
    <property type="evidence" value="ECO:0007669"/>
    <property type="project" value="InterPro"/>
</dbReference>
<sequence length="299" mass="34443">MKLRQLEYFNALCTLKTYSKVANKFNVSQPTVSYAIKSLEENLNTPLIVRNQSHSEISLTLEGEIFRHYSENAIQQLDMGKAALKSLKGRRIKFGISSNLSRFYALAEHLTNIENILRNEVSLIEDGSKEITSKISSRELDIALFASYKELYSDHLDLMKLTSLPFKLAVSKKHKFSNSHTINLINCTNEDFVIFNERFVHNEVFWKYINDSKFIPNILAEVSDLSSFKTLIERRNSIGILVDLGNFKDINLVEIDNSFQLNFNLYLGKQKESKINSSSFQKIGQYFIEELNTISKIEK</sequence>
<evidence type="ECO:0000313" key="6">
    <source>
        <dbReference type="EMBL" id="SFU67339.1"/>
    </source>
</evidence>
<feature type="domain" description="HTH lysR-type" evidence="5">
    <location>
        <begin position="1"/>
        <end position="58"/>
    </location>
</feature>
<evidence type="ECO:0000256" key="1">
    <source>
        <dbReference type="ARBA" id="ARBA00009437"/>
    </source>
</evidence>
<dbReference type="Gene3D" id="3.40.190.290">
    <property type="match status" value="1"/>
</dbReference>
<dbReference type="InterPro" id="IPR050950">
    <property type="entry name" value="HTH-type_LysR_regulators"/>
</dbReference>
<dbReference type="PANTHER" id="PTHR30419">
    <property type="entry name" value="HTH-TYPE TRANSCRIPTIONAL REGULATOR YBHD"/>
    <property type="match status" value="1"/>
</dbReference>